<accession>A0AB34ILK1</accession>
<organism evidence="2 3">
    <name type="scientific">Prymnesium parvum</name>
    <name type="common">Toxic golden alga</name>
    <dbReference type="NCBI Taxonomy" id="97485"/>
    <lineage>
        <taxon>Eukaryota</taxon>
        <taxon>Haptista</taxon>
        <taxon>Haptophyta</taxon>
        <taxon>Prymnesiophyceae</taxon>
        <taxon>Prymnesiales</taxon>
        <taxon>Prymnesiaceae</taxon>
        <taxon>Prymnesium</taxon>
    </lineage>
</organism>
<sequence>MPKRQRSFKLTLDESAFLACDAAGFQAQQWPHPLKGVLRLKDDCTRLSAAHPEENFFLPWREAAALLAARRRPALLGYVAELLDFYLDQLASGGMRLARRRCGAEFWVQRRAAREDIPFHWDKDEALREAAHVLVHPAVSTVTYLTHGGAPTVVLAARASASPGISGGQIGSSGAELQLGARRRRMPPDGVPRHAAALVSYPRAGKLLAFSGALLHGVPSALAEACTGERLTLLVNVWVHHHPLGVSSLPPEFTPQLTAVTAGRLLSSDPSSDPIIFPPPVAAEDDAAESPAEGPRADCHGMGPLKWRALGRALSAQGVAGVPTGREALRELRLDVCGEEHVMRVLLHQSRRLVGAKVSGGAVGGGHGQRQGQRLSREMEAGSLRCFGVPYITEPV</sequence>
<comment type="caution">
    <text evidence="2">The sequence shown here is derived from an EMBL/GenBank/DDBJ whole genome shotgun (WGS) entry which is preliminary data.</text>
</comment>
<dbReference type="Proteomes" id="UP001515480">
    <property type="component" value="Unassembled WGS sequence"/>
</dbReference>
<reference evidence="2 3" key="1">
    <citation type="journal article" date="2024" name="Science">
        <title>Giant polyketide synthase enzymes in the biosynthesis of giant marine polyether toxins.</title>
        <authorList>
            <person name="Fallon T.R."/>
            <person name="Shende V.V."/>
            <person name="Wierzbicki I.H."/>
            <person name="Pendleton A.L."/>
            <person name="Watervoot N.F."/>
            <person name="Auber R.P."/>
            <person name="Gonzalez D.J."/>
            <person name="Wisecaver J.H."/>
            <person name="Moore B.S."/>
        </authorList>
    </citation>
    <scope>NUCLEOTIDE SEQUENCE [LARGE SCALE GENOMIC DNA]</scope>
    <source>
        <strain evidence="2 3">12B1</strain>
    </source>
</reference>
<evidence type="ECO:0000313" key="2">
    <source>
        <dbReference type="EMBL" id="KAL1502995.1"/>
    </source>
</evidence>
<proteinExistence type="predicted"/>
<protein>
    <recommendedName>
        <fullName evidence="4">Fe2OG dioxygenase domain-containing protein</fullName>
    </recommendedName>
</protein>
<evidence type="ECO:0008006" key="4">
    <source>
        <dbReference type="Google" id="ProtNLM"/>
    </source>
</evidence>
<evidence type="ECO:0000256" key="1">
    <source>
        <dbReference type="SAM" id="MobiDB-lite"/>
    </source>
</evidence>
<gene>
    <name evidence="2" type="ORF">AB1Y20_011065</name>
</gene>
<dbReference type="EMBL" id="JBGBPQ010000022">
    <property type="protein sequence ID" value="KAL1502995.1"/>
    <property type="molecule type" value="Genomic_DNA"/>
</dbReference>
<name>A0AB34ILK1_PRYPA</name>
<evidence type="ECO:0000313" key="3">
    <source>
        <dbReference type="Proteomes" id="UP001515480"/>
    </source>
</evidence>
<feature type="region of interest" description="Disordered" evidence="1">
    <location>
        <begin position="279"/>
        <end position="299"/>
    </location>
</feature>
<dbReference type="AlphaFoldDB" id="A0AB34ILK1"/>
<keyword evidence="3" id="KW-1185">Reference proteome</keyword>